<dbReference type="SMART" id="SM00680">
    <property type="entry name" value="CLIP"/>
    <property type="match status" value="1"/>
</dbReference>
<evidence type="ECO:0000313" key="13">
    <source>
        <dbReference type="RefSeq" id="XP_017786673.1"/>
    </source>
</evidence>
<keyword evidence="9" id="KW-1133">Transmembrane helix</keyword>
<dbReference type="SUPFAM" id="SSF50494">
    <property type="entry name" value="Trypsin-like serine proteases"/>
    <property type="match status" value="1"/>
</dbReference>
<dbReference type="InterPro" id="IPR018114">
    <property type="entry name" value="TRYPSIN_HIS"/>
</dbReference>
<protein>
    <recommendedName>
        <fullName evidence="8">CLIP domain-containing serine protease</fullName>
        <ecNumber evidence="7">3.4.21.-</ecNumber>
    </recommendedName>
</protein>
<feature type="non-terminal residue" evidence="13">
    <location>
        <position position="1"/>
    </location>
</feature>
<keyword evidence="1 7" id="KW-0645">Protease</keyword>
<keyword evidence="9" id="KW-0472">Membrane</keyword>
<dbReference type="SMART" id="SM00020">
    <property type="entry name" value="Tryp_SPc"/>
    <property type="match status" value="1"/>
</dbReference>
<dbReference type="InterPro" id="IPR038565">
    <property type="entry name" value="CLIP_sf"/>
</dbReference>
<evidence type="ECO:0000256" key="3">
    <source>
        <dbReference type="ARBA" id="ARBA00022801"/>
    </source>
</evidence>
<evidence type="ECO:0000256" key="7">
    <source>
        <dbReference type="RuleBase" id="RU363034"/>
    </source>
</evidence>
<evidence type="ECO:0000256" key="9">
    <source>
        <dbReference type="SAM" id="Phobius"/>
    </source>
</evidence>
<evidence type="ECO:0000256" key="5">
    <source>
        <dbReference type="ARBA" id="ARBA00023157"/>
    </source>
</evidence>
<organism evidence="12 13">
    <name type="scientific">Nicrophorus vespilloides</name>
    <name type="common">Boreal carrion beetle</name>
    <dbReference type="NCBI Taxonomy" id="110193"/>
    <lineage>
        <taxon>Eukaryota</taxon>
        <taxon>Metazoa</taxon>
        <taxon>Ecdysozoa</taxon>
        <taxon>Arthropoda</taxon>
        <taxon>Hexapoda</taxon>
        <taxon>Insecta</taxon>
        <taxon>Pterygota</taxon>
        <taxon>Neoptera</taxon>
        <taxon>Endopterygota</taxon>
        <taxon>Coleoptera</taxon>
        <taxon>Polyphaga</taxon>
        <taxon>Staphyliniformia</taxon>
        <taxon>Silphidae</taxon>
        <taxon>Nicrophorinae</taxon>
        <taxon>Nicrophorus</taxon>
    </lineage>
</organism>
<evidence type="ECO:0000313" key="12">
    <source>
        <dbReference type="Proteomes" id="UP000695000"/>
    </source>
</evidence>
<keyword evidence="12" id="KW-1185">Reference proteome</keyword>
<dbReference type="PROSITE" id="PS51888">
    <property type="entry name" value="CLIP"/>
    <property type="match status" value="1"/>
</dbReference>
<sequence length="359" mass="39764">NLTISMACSLMLNLVKIICTLFIFNVLALKKQQKSGDFCIMETGKPGRCIGIKDCPEALELLKEGIARKVCSYDNGYPVVCCGKTPGVKSLTYCNNTQTPIPKFERFPIIGGGIPSLAKEFPHMAALGFDNNGKIIWGCGGSLISTRFVLTASHCLFSPEFGHVKYVRLGDLNLTSNDDQALPQDFTVLRTHKHPMYKHPSKYHDIALLELDGEANMTDYVKPACLKVDNLSTSDDYIATGWGSTSFYGDTSDHLQKVNLQEIKNGECNEYYPMNDRILKKGIQETYQICAGNPGKDTCKGDSGGPLQTYNDEYRNAYDIVGITSFGKACLLTLSPGVYTRVAGYIEWIEEIVWPQLEI</sequence>
<dbReference type="CDD" id="cd00190">
    <property type="entry name" value="Tryp_SPc"/>
    <property type="match status" value="1"/>
</dbReference>
<dbReference type="InterPro" id="IPR043504">
    <property type="entry name" value="Peptidase_S1_PA_chymotrypsin"/>
</dbReference>
<dbReference type="PRINTS" id="PR00722">
    <property type="entry name" value="CHYMOTRYPSIN"/>
</dbReference>
<evidence type="ECO:0000256" key="1">
    <source>
        <dbReference type="ARBA" id="ARBA00022670"/>
    </source>
</evidence>
<dbReference type="PROSITE" id="PS00135">
    <property type="entry name" value="TRYPSIN_SER"/>
    <property type="match status" value="1"/>
</dbReference>
<feature type="domain" description="Clip" evidence="11">
    <location>
        <begin position="38"/>
        <end position="82"/>
    </location>
</feature>
<evidence type="ECO:0000256" key="6">
    <source>
        <dbReference type="ARBA" id="ARBA00024195"/>
    </source>
</evidence>
<dbReference type="InterPro" id="IPR009003">
    <property type="entry name" value="Peptidase_S1_PA"/>
</dbReference>
<keyword evidence="4 7" id="KW-0720">Serine protease</keyword>
<comment type="similarity">
    <text evidence="6 8">Belongs to the peptidase S1 family. CLIP subfamily.</text>
</comment>
<dbReference type="GeneID" id="108569582"/>
<dbReference type="RefSeq" id="XP_017786673.1">
    <property type="nucleotide sequence ID" value="XM_017931184.1"/>
</dbReference>
<feature type="domain" description="Peptidase S1" evidence="10">
    <location>
        <begin position="109"/>
        <end position="354"/>
    </location>
</feature>
<evidence type="ECO:0000256" key="2">
    <source>
        <dbReference type="ARBA" id="ARBA00022729"/>
    </source>
</evidence>
<proteinExistence type="inferred from homology"/>
<feature type="transmembrane region" description="Helical" evidence="9">
    <location>
        <begin position="6"/>
        <end position="28"/>
    </location>
</feature>
<dbReference type="Pfam" id="PF00089">
    <property type="entry name" value="Trypsin"/>
    <property type="match status" value="1"/>
</dbReference>
<comment type="domain">
    <text evidence="8">The clip domain consists of 35-55 residues which are 'knitted' together usually by 3 conserved disulfide bonds forming a clip-like compact structure.</text>
</comment>
<dbReference type="InterPro" id="IPR022700">
    <property type="entry name" value="CLIP"/>
</dbReference>
<dbReference type="Pfam" id="PF12032">
    <property type="entry name" value="CLIP"/>
    <property type="match status" value="1"/>
</dbReference>
<keyword evidence="2" id="KW-0732">Signal</keyword>
<dbReference type="InterPro" id="IPR033116">
    <property type="entry name" value="TRYPSIN_SER"/>
</dbReference>
<dbReference type="EC" id="3.4.21.-" evidence="7"/>
<reference evidence="13" key="1">
    <citation type="submission" date="2025-08" db="UniProtKB">
        <authorList>
            <consortium name="RefSeq"/>
        </authorList>
    </citation>
    <scope>IDENTIFICATION</scope>
    <source>
        <tissue evidence="13">Whole Larva</tissue>
    </source>
</reference>
<gene>
    <name evidence="13" type="primary">LOC108569582</name>
</gene>
<dbReference type="InterPro" id="IPR001254">
    <property type="entry name" value="Trypsin_dom"/>
</dbReference>
<evidence type="ECO:0000256" key="8">
    <source>
        <dbReference type="RuleBase" id="RU366078"/>
    </source>
</evidence>
<dbReference type="InterPro" id="IPR001314">
    <property type="entry name" value="Peptidase_S1A"/>
</dbReference>
<dbReference type="Proteomes" id="UP000695000">
    <property type="component" value="Unplaced"/>
</dbReference>
<name>A0ABM1NIM3_NICVS</name>
<keyword evidence="5" id="KW-1015">Disulfide bond</keyword>
<keyword evidence="3 7" id="KW-0378">Hydrolase</keyword>
<dbReference type="PROSITE" id="PS50240">
    <property type="entry name" value="TRYPSIN_DOM"/>
    <property type="match status" value="1"/>
</dbReference>
<keyword evidence="8" id="KW-0964">Secreted</keyword>
<comment type="subcellular location">
    <subcellularLocation>
        <location evidence="8">Secreted</location>
    </subcellularLocation>
</comment>
<accession>A0ABM1NIM3</accession>
<dbReference type="PANTHER" id="PTHR24258">
    <property type="entry name" value="SERINE PROTEASE-RELATED"/>
    <property type="match status" value="1"/>
</dbReference>
<dbReference type="Gene3D" id="2.40.10.10">
    <property type="entry name" value="Trypsin-like serine proteases"/>
    <property type="match status" value="1"/>
</dbReference>
<keyword evidence="9" id="KW-0812">Transmembrane</keyword>
<evidence type="ECO:0000256" key="4">
    <source>
        <dbReference type="ARBA" id="ARBA00022825"/>
    </source>
</evidence>
<dbReference type="Gene3D" id="3.30.1640.30">
    <property type="match status" value="1"/>
</dbReference>
<evidence type="ECO:0000259" key="11">
    <source>
        <dbReference type="PROSITE" id="PS51888"/>
    </source>
</evidence>
<evidence type="ECO:0000259" key="10">
    <source>
        <dbReference type="PROSITE" id="PS50240"/>
    </source>
</evidence>
<dbReference type="PROSITE" id="PS00134">
    <property type="entry name" value="TRYPSIN_HIS"/>
    <property type="match status" value="1"/>
</dbReference>
<dbReference type="PANTHER" id="PTHR24258:SF136">
    <property type="entry name" value="GH06673P-RELATED"/>
    <property type="match status" value="1"/>
</dbReference>